<protein>
    <submittedName>
        <fullName evidence="3">PepSY domain-containing protein</fullName>
    </submittedName>
</protein>
<organism evidence="3 4">
    <name type="scientific">Roseicella frigidaeris</name>
    <dbReference type="NCBI Taxonomy" id="2230885"/>
    <lineage>
        <taxon>Bacteria</taxon>
        <taxon>Pseudomonadati</taxon>
        <taxon>Pseudomonadota</taxon>
        <taxon>Alphaproteobacteria</taxon>
        <taxon>Acetobacterales</taxon>
        <taxon>Roseomonadaceae</taxon>
        <taxon>Roseicella</taxon>
    </lineage>
</organism>
<evidence type="ECO:0000256" key="1">
    <source>
        <dbReference type="SAM" id="SignalP"/>
    </source>
</evidence>
<evidence type="ECO:0000313" key="4">
    <source>
        <dbReference type="Proteomes" id="UP000249065"/>
    </source>
</evidence>
<dbReference type="Pfam" id="PF13670">
    <property type="entry name" value="PepSY_2"/>
    <property type="match status" value="1"/>
</dbReference>
<dbReference type="RefSeq" id="WP_111470942.1">
    <property type="nucleotide sequence ID" value="NZ_QLIX01000013.1"/>
</dbReference>
<dbReference type="InterPro" id="IPR025711">
    <property type="entry name" value="PepSY"/>
</dbReference>
<comment type="caution">
    <text evidence="3">The sequence shown here is derived from an EMBL/GenBank/DDBJ whole genome shotgun (WGS) entry which is preliminary data.</text>
</comment>
<feature type="chain" id="PRO_5016296468" evidence="1">
    <location>
        <begin position="30"/>
        <end position="103"/>
    </location>
</feature>
<reference evidence="4" key="1">
    <citation type="submission" date="2018-06" db="EMBL/GenBank/DDBJ databases">
        <authorList>
            <person name="Khan S.A."/>
        </authorList>
    </citation>
    <scope>NUCLEOTIDE SEQUENCE [LARGE SCALE GENOMIC DNA]</scope>
    <source>
        <strain evidence="4">DB-1506</strain>
    </source>
</reference>
<dbReference type="AlphaFoldDB" id="A0A327M5X9"/>
<gene>
    <name evidence="3" type="ORF">DOO78_16370</name>
</gene>
<dbReference type="EMBL" id="QLIX01000013">
    <property type="protein sequence ID" value="RAI57825.1"/>
    <property type="molecule type" value="Genomic_DNA"/>
</dbReference>
<sequence>MSHILCRRAAFRLAVLGFATVATLSVAQAQERRRVENDAPTAAERKRIEGVLQQRGYVRWKEIEREDGGKTWEVDDAYTADGKRYDLRLSADDLKEIDKHLED</sequence>
<accession>A0A327M5X9</accession>
<feature type="signal peptide" evidence="1">
    <location>
        <begin position="1"/>
        <end position="29"/>
    </location>
</feature>
<evidence type="ECO:0000259" key="2">
    <source>
        <dbReference type="Pfam" id="PF13670"/>
    </source>
</evidence>
<dbReference type="Proteomes" id="UP000249065">
    <property type="component" value="Unassembled WGS sequence"/>
</dbReference>
<evidence type="ECO:0000313" key="3">
    <source>
        <dbReference type="EMBL" id="RAI57825.1"/>
    </source>
</evidence>
<name>A0A327M5X9_9PROT</name>
<feature type="domain" description="PepSY" evidence="2">
    <location>
        <begin position="18"/>
        <end position="97"/>
    </location>
</feature>
<keyword evidence="4" id="KW-1185">Reference proteome</keyword>
<keyword evidence="1" id="KW-0732">Signal</keyword>
<proteinExistence type="predicted"/>
<dbReference type="OrthoDB" id="7933638at2"/>